<dbReference type="InterPro" id="IPR016181">
    <property type="entry name" value="Acyl_CoA_acyltransferase"/>
</dbReference>
<dbReference type="KEGG" id="oai:OLEAN_C03240"/>
<reference evidence="1 2" key="1">
    <citation type="journal article" date="2013" name="Nat. Commun.">
        <title>Genome sequence and functional genomic analysis of the oil-degrading bacterium Oleispira antarctica.</title>
        <authorList>
            <person name="Kube M."/>
            <person name="Chernikova T.N."/>
            <person name="Al-Ramahi Y."/>
            <person name="Beloqui A."/>
            <person name="Lopez-Cortez N."/>
            <person name="Guazzaroni M.E."/>
            <person name="Heipieper H.J."/>
            <person name="Klages S."/>
            <person name="Kotsyurbenko O.R."/>
            <person name="Langer I."/>
            <person name="Nechitaylo T.Y."/>
            <person name="Lunsdorf H."/>
            <person name="Fernandez M."/>
            <person name="Juarez S."/>
            <person name="Ciordia S."/>
            <person name="Singer A."/>
            <person name="Kagan O."/>
            <person name="Egorova O."/>
            <person name="Petit P.A."/>
            <person name="Stogios P."/>
            <person name="Kim Y."/>
            <person name="Tchigvintsev A."/>
            <person name="Flick R."/>
            <person name="Denaro R."/>
            <person name="Genovese M."/>
            <person name="Albar J.P."/>
            <person name="Reva O.N."/>
            <person name="Martinez-Gomariz M."/>
            <person name="Tran H."/>
            <person name="Ferrer M."/>
            <person name="Savchenko A."/>
            <person name="Yakunin A.F."/>
            <person name="Yakimov M.M."/>
            <person name="Golyshina O.V."/>
            <person name="Reinhardt R."/>
            <person name="Golyshin P.N."/>
        </authorList>
    </citation>
    <scope>NUCLEOTIDE SEQUENCE [LARGE SCALE GENOMIC DNA]</scope>
</reference>
<name>R4YK33_OLEAN</name>
<dbReference type="EMBL" id="FO203512">
    <property type="protein sequence ID" value="CCK74500.1"/>
    <property type="molecule type" value="Genomic_DNA"/>
</dbReference>
<dbReference type="SUPFAM" id="SSF55729">
    <property type="entry name" value="Acyl-CoA N-acyltransferases (Nat)"/>
    <property type="match status" value="1"/>
</dbReference>
<proteinExistence type="predicted"/>
<evidence type="ECO:0008006" key="3">
    <source>
        <dbReference type="Google" id="ProtNLM"/>
    </source>
</evidence>
<dbReference type="STRING" id="698738.OLEAN_C03240"/>
<gene>
    <name evidence="1" type="ORF">OLEAN_C03240</name>
</gene>
<keyword evidence="2" id="KW-1185">Reference proteome</keyword>
<dbReference type="OrthoDB" id="8984553at2"/>
<evidence type="ECO:0000313" key="2">
    <source>
        <dbReference type="Proteomes" id="UP000032749"/>
    </source>
</evidence>
<dbReference type="Proteomes" id="UP000032749">
    <property type="component" value="Chromosome"/>
</dbReference>
<evidence type="ECO:0000313" key="1">
    <source>
        <dbReference type="EMBL" id="CCK74500.1"/>
    </source>
</evidence>
<dbReference type="HOGENOM" id="CLU_712958_0_0_6"/>
<dbReference type="AlphaFoldDB" id="R4YK33"/>
<accession>R4YK33</accession>
<organism evidence="1 2">
    <name type="scientific">Oleispira antarctica RB-8</name>
    <dbReference type="NCBI Taxonomy" id="698738"/>
    <lineage>
        <taxon>Bacteria</taxon>
        <taxon>Pseudomonadati</taxon>
        <taxon>Pseudomonadota</taxon>
        <taxon>Gammaproteobacteria</taxon>
        <taxon>Oceanospirillales</taxon>
        <taxon>Oceanospirillaceae</taxon>
        <taxon>Oleispira</taxon>
    </lineage>
</organism>
<protein>
    <recommendedName>
        <fullName evidence="3">N-acetyltransferase domain-containing protein</fullName>
    </recommendedName>
</protein>
<sequence>MSQRYTIRLAQAEDSAALLQLINDTPQEGSISLNFERQPNFFHATGITTSDPEVWLMEDLKHSRLVASFSIGKRKVYVNGKQRLTRYGNDLRIHQDYKGGRTLFRLFKKYKELMQEEWMQTVILDENKASIDTVGSGRLSLPIYHSAGQFITHMVALNKSYTSSDKHVRRASLEDINEMQNFFDQYAKQKEFYPCYDFKKIGSDDIYYRNLNISDYFLYYNQQELVGVVGSWNQKEFKQTRFLSYHGSMKWLRHINNISSKILGGLSLPAPGTLANYINLHSILIKDNQPEILRDMLLNILSEYSNSTYDALIIGFDKRDPLHKALQGFKSHTLTSNHYLASYGEIPDVLKKQVDQDTTTLFHLEPSRL</sequence>